<comment type="caution">
    <text evidence="2">The sequence shown here is derived from an EMBL/GenBank/DDBJ whole genome shotgun (WGS) entry which is preliminary data.</text>
</comment>
<dbReference type="OrthoDB" id="431202at2759"/>
<sequence>MADDCTLLDGYALFIQCIVGVLAVSSLFFKRHIERPQRPWIVWFFDTSKQLLAAGAMHLVNVLAATISGESQQRPTNEDACVWYLTWLLVDATLLLFLMSALLKILHGFVEQRNIVTLRHGEYGDPPRWSIWTLQLSIYALILFSAKAICLYILYRHSGVFVSIARYILYPLEGHRRLKLFTVMLIVPLIIMIFQYWLLDSLIMANWQRSTSTDWQSVATESTEDDLSRSNSILTKRYEKQMARDLTENQGVILDYLPREAHFHAGSSQEES</sequence>
<dbReference type="Proteomes" id="UP000240830">
    <property type="component" value="Unassembled WGS sequence"/>
</dbReference>
<dbReference type="AlphaFoldDB" id="A0A2H9THQ0"/>
<dbReference type="GO" id="GO:0016020">
    <property type="term" value="C:membrane"/>
    <property type="evidence" value="ECO:0007669"/>
    <property type="project" value="TreeGrafter"/>
</dbReference>
<protein>
    <submittedName>
        <fullName evidence="2">Uncharacterized protein</fullName>
    </submittedName>
</protein>
<reference evidence="2 3" key="1">
    <citation type="submission" date="2016-10" db="EMBL/GenBank/DDBJ databases">
        <title>The genome of Paramicrosporidium saccamoebae is the missing link in understanding Cryptomycota and Microsporidia evolution.</title>
        <authorList>
            <person name="Quandt C.A."/>
            <person name="Beaudet D."/>
            <person name="Corsaro D."/>
            <person name="Michel R."/>
            <person name="Corradi N."/>
            <person name="James T."/>
        </authorList>
    </citation>
    <scope>NUCLEOTIDE SEQUENCE [LARGE SCALE GENOMIC DNA]</scope>
    <source>
        <strain evidence="2 3">KSL3</strain>
    </source>
</reference>
<feature type="transmembrane region" description="Helical" evidence="1">
    <location>
        <begin position="12"/>
        <end position="29"/>
    </location>
</feature>
<organism evidence="2 3">
    <name type="scientific">Paramicrosporidium saccamoebae</name>
    <dbReference type="NCBI Taxonomy" id="1246581"/>
    <lineage>
        <taxon>Eukaryota</taxon>
        <taxon>Fungi</taxon>
        <taxon>Fungi incertae sedis</taxon>
        <taxon>Cryptomycota</taxon>
        <taxon>Cryptomycota incertae sedis</taxon>
        <taxon>Paramicrosporidium</taxon>
    </lineage>
</organism>
<keyword evidence="1" id="KW-0472">Membrane</keyword>
<dbReference type="EMBL" id="MTSL01000178">
    <property type="protein sequence ID" value="PJF17302.1"/>
    <property type="molecule type" value="Genomic_DNA"/>
</dbReference>
<name>A0A2H9THQ0_9FUNG</name>
<accession>A0A2H9THQ0</accession>
<evidence type="ECO:0000313" key="3">
    <source>
        <dbReference type="Proteomes" id="UP000240830"/>
    </source>
</evidence>
<dbReference type="STRING" id="1246581.A0A2H9THQ0"/>
<feature type="transmembrane region" description="Helical" evidence="1">
    <location>
        <begin position="131"/>
        <end position="155"/>
    </location>
</feature>
<evidence type="ECO:0000256" key="1">
    <source>
        <dbReference type="SAM" id="Phobius"/>
    </source>
</evidence>
<proteinExistence type="predicted"/>
<keyword evidence="3" id="KW-1185">Reference proteome</keyword>
<evidence type="ECO:0000313" key="2">
    <source>
        <dbReference type="EMBL" id="PJF17302.1"/>
    </source>
</evidence>
<dbReference type="InterPro" id="IPR022127">
    <property type="entry name" value="STIMATE/YPL162C"/>
</dbReference>
<keyword evidence="1" id="KW-1133">Transmembrane helix</keyword>
<dbReference type="PANTHER" id="PTHR31735">
    <property type="entry name" value="VACUOLAR MEMBRANE PROTEIN YPL162C"/>
    <property type="match status" value="1"/>
</dbReference>
<feature type="transmembrane region" description="Helical" evidence="1">
    <location>
        <begin position="180"/>
        <end position="199"/>
    </location>
</feature>
<dbReference type="PANTHER" id="PTHR31735:SF1">
    <property type="entry name" value="VACUOLAR MEMBRANE PROTEIN YPL162C"/>
    <property type="match status" value="1"/>
</dbReference>
<feature type="transmembrane region" description="Helical" evidence="1">
    <location>
        <begin position="87"/>
        <end position="110"/>
    </location>
</feature>
<gene>
    <name evidence="2" type="ORF">PSACC_02834</name>
</gene>
<dbReference type="Pfam" id="PF12400">
    <property type="entry name" value="STIMATE"/>
    <property type="match status" value="1"/>
</dbReference>
<keyword evidence="1" id="KW-0812">Transmembrane</keyword>